<organism evidence="3 4">
    <name type="scientific">Halomonas fontilapidosi</name>
    <dbReference type="NCBI Taxonomy" id="616675"/>
    <lineage>
        <taxon>Bacteria</taxon>
        <taxon>Pseudomonadati</taxon>
        <taxon>Pseudomonadota</taxon>
        <taxon>Gammaproteobacteria</taxon>
        <taxon>Oceanospirillales</taxon>
        <taxon>Halomonadaceae</taxon>
        <taxon>Halomonas</taxon>
    </lineage>
</organism>
<feature type="domain" description="Mut7-C RNAse" evidence="1">
    <location>
        <begin position="94"/>
        <end position="237"/>
    </location>
</feature>
<reference evidence="3 4" key="1">
    <citation type="submission" date="2020-08" db="EMBL/GenBank/DDBJ databases">
        <title>Genomic Encyclopedia of Type Strains, Phase III (KMG-III): the genomes of soil and plant-associated and newly described type strains.</title>
        <authorList>
            <person name="Whitman W."/>
        </authorList>
    </citation>
    <scope>NUCLEOTIDE SEQUENCE [LARGE SCALE GENOMIC DNA]</scope>
    <source>
        <strain evidence="3 4">CECT 7341</strain>
    </source>
</reference>
<dbReference type="PANTHER" id="PTHR39081">
    <property type="entry name" value="MUT7-C DOMAIN-CONTAINING PROTEIN"/>
    <property type="match status" value="1"/>
</dbReference>
<dbReference type="AlphaFoldDB" id="A0A7W5DLY0"/>
<dbReference type="EMBL" id="JACHXQ010000011">
    <property type="protein sequence ID" value="MBB3185322.1"/>
    <property type="molecule type" value="Genomic_DNA"/>
</dbReference>
<dbReference type="Pfam" id="PF01927">
    <property type="entry name" value="Mut7-C"/>
    <property type="match status" value="1"/>
</dbReference>
<accession>A0A7W5DLY0</accession>
<protein>
    <recommendedName>
        <fullName evidence="5">Twitching motility protein PilT</fullName>
    </recommendedName>
</protein>
<dbReference type="RefSeq" id="WP_183314938.1">
    <property type="nucleotide sequence ID" value="NZ_JACHXQ010000011.1"/>
</dbReference>
<evidence type="ECO:0000313" key="3">
    <source>
        <dbReference type="EMBL" id="MBB3185322.1"/>
    </source>
</evidence>
<dbReference type="InterPro" id="IPR027798">
    <property type="entry name" value="Ub_Mut7C"/>
</dbReference>
<evidence type="ECO:0000313" key="4">
    <source>
        <dbReference type="Proteomes" id="UP000563050"/>
    </source>
</evidence>
<comment type="caution">
    <text evidence="3">The sequence shown here is derived from an EMBL/GenBank/DDBJ whole genome shotgun (WGS) entry which is preliminary data.</text>
</comment>
<evidence type="ECO:0008006" key="5">
    <source>
        <dbReference type="Google" id="ProtNLM"/>
    </source>
</evidence>
<sequence>MPHAEFRFHDRLNDFLPPASRGTPLTHDASRRAAIKDVIESLGVPHTEVDVILVDGASVGFEHMLGGGERVAVYPWTTAPRAARHLRPRPPACPRFLADAQLGRLARYLRLLGFDCRYDNDIGDAKLAAQAEQQQRVVLTRDRLLLRRKRIQLAYYVRADAPWQQVEEVCREFNLAPMFAPFTRCTDCNGRLVTVDKASVIDRLEPLTRQYVDDFLQCEACGKLYWHGSHVARMEERVAQLRKTLAQPAEQGRSTRADERRG</sequence>
<dbReference type="InterPro" id="IPR002782">
    <property type="entry name" value="Mut7-C_RNAse_dom"/>
</dbReference>
<proteinExistence type="predicted"/>
<evidence type="ECO:0000259" key="1">
    <source>
        <dbReference type="Pfam" id="PF01927"/>
    </source>
</evidence>
<dbReference type="PANTHER" id="PTHR39081:SF1">
    <property type="entry name" value="MUT7-C RNASE DOMAIN-CONTAINING PROTEIN"/>
    <property type="match status" value="1"/>
</dbReference>
<name>A0A7W5DLY0_9GAMM</name>
<dbReference type="Pfam" id="PF14451">
    <property type="entry name" value="Ub-Mut7C"/>
    <property type="match status" value="1"/>
</dbReference>
<gene>
    <name evidence="3" type="ORF">FHR95_002903</name>
</gene>
<dbReference type="Proteomes" id="UP000563050">
    <property type="component" value="Unassembled WGS sequence"/>
</dbReference>
<keyword evidence="4" id="KW-1185">Reference proteome</keyword>
<evidence type="ECO:0000259" key="2">
    <source>
        <dbReference type="Pfam" id="PF14451"/>
    </source>
</evidence>
<feature type="domain" description="Ubiquitin Mut7-C" evidence="2">
    <location>
        <begin position="1"/>
        <end position="77"/>
    </location>
</feature>